<dbReference type="GO" id="GO:0004386">
    <property type="term" value="F:helicase activity"/>
    <property type="evidence" value="ECO:0007669"/>
    <property type="project" value="UniProtKB-KW"/>
</dbReference>
<keyword evidence="1" id="KW-0547">Nucleotide-binding</keyword>
<evidence type="ECO:0000313" key="1">
    <source>
        <dbReference type="EMBL" id="DAE18996.1"/>
    </source>
</evidence>
<organism evidence="1">
    <name type="scientific">Siphoviridae sp. ctiOl67</name>
    <dbReference type="NCBI Taxonomy" id="2825622"/>
    <lineage>
        <taxon>Viruses</taxon>
        <taxon>Duplodnaviria</taxon>
        <taxon>Heunggongvirae</taxon>
        <taxon>Uroviricota</taxon>
        <taxon>Caudoviricetes</taxon>
    </lineage>
</organism>
<protein>
    <submittedName>
        <fullName evidence="1">ATP-dependent helicase</fullName>
    </submittedName>
</protein>
<proteinExistence type="predicted"/>
<keyword evidence="1" id="KW-0067">ATP-binding</keyword>
<accession>A0A8S5QKC0</accession>
<reference evidence="1" key="1">
    <citation type="journal article" date="2021" name="Proc. Natl. Acad. Sci. U.S.A.">
        <title>A Catalog of Tens of Thousands of Viruses from Human Metagenomes Reveals Hidden Associations with Chronic Diseases.</title>
        <authorList>
            <person name="Tisza M.J."/>
            <person name="Buck C.B."/>
        </authorList>
    </citation>
    <scope>NUCLEOTIDE SEQUENCE</scope>
    <source>
        <strain evidence="1">CtiOl67</strain>
    </source>
</reference>
<name>A0A8S5QKC0_9CAUD</name>
<keyword evidence="1" id="KW-0378">Hydrolase</keyword>
<keyword evidence="1" id="KW-0347">Helicase</keyword>
<sequence>MDVLKESLNEVSLRRTKDLLDLPAKNIINETIELSSVQRQFYDDIVNGITSQANLVNIDNTNLLSMISRLR</sequence>
<dbReference type="EMBL" id="BK015666">
    <property type="protein sequence ID" value="DAE18996.1"/>
    <property type="molecule type" value="Genomic_DNA"/>
</dbReference>